<keyword evidence="3" id="KW-1185">Reference proteome</keyword>
<evidence type="ECO:0000256" key="1">
    <source>
        <dbReference type="SAM" id="MobiDB-lite"/>
    </source>
</evidence>
<dbReference type="InterPro" id="IPR053858">
    <property type="entry name" value="Arb2_dom"/>
</dbReference>
<dbReference type="GO" id="GO:0031048">
    <property type="term" value="P:regulatory ncRNA-mediated heterochromatin formation"/>
    <property type="evidence" value="ECO:0007669"/>
    <property type="project" value="TreeGrafter"/>
</dbReference>
<dbReference type="Pfam" id="PF22749">
    <property type="entry name" value="Arb2"/>
    <property type="match status" value="1"/>
</dbReference>
<sequence>MKDTGKADGNDEEEEEPEDEDVTSKTALGSSSIAVLTPLPSNLEELRWSDPNLSLRDLGFKISRSGKLFHVSSRKIFSWRKFLHLKPGETPVELLNQRSAPEIDFIKRKISTLLDAFRRELNRILTTRYTLHSYFLKCLDFSNNTDKFLASHDALENTLGLIVFFTANGIAGVWDKKLVLQEGLDVGSFEPYIERFRKFNWSVVIMDPRSNSDTTLEGFDDSHTDELALNHVFVIWEKFVLKSKTKYIAIIAEGSGGYLAQEVIRRHVMSCPRLKAIILLNYTFEFSPEDAWWQTAQPLTKCFVQSARPPGALEKKRNGLNCSSSGIRSDRHHSLVPRASLAAIVEFIYYEFYGISLRLTTDYDYDT</sequence>
<organism evidence="3 4">
    <name type="scientific">Acrobeloides nanus</name>
    <dbReference type="NCBI Taxonomy" id="290746"/>
    <lineage>
        <taxon>Eukaryota</taxon>
        <taxon>Metazoa</taxon>
        <taxon>Ecdysozoa</taxon>
        <taxon>Nematoda</taxon>
        <taxon>Chromadorea</taxon>
        <taxon>Rhabditida</taxon>
        <taxon>Tylenchina</taxon>
        <taxon>Cephalobomorpha</taxon>
        <taxon>Cephaloboidea</taxon>
        <taxon>Cephalobidae</taxon>
        <taxon>Acrobeloides</taxon>
    </lineage>
</organism>
<protein>
    <recommendedName>
        <fullName evidence="2">Arb2 domain-containing protein</fullName>
    </recommendedName>
</protein>
<feature type="region of interest" description="Disordered" evidence="1">
    <location>
        <begin position="1"/>
        <end position="27"/>
    </location>
</feature>
<dbReference type="GO" id="GO:0035197">
    <property type="term" value="F:siRNA binding"/>
    <property type="evidence" value="ECO:0007669"/>
    <property type="project" value="TreeGrafter"/>
</dbReference>
<evidence type="ECO:0000313" key="3">
    <source>
        <dbReference type="Proteomes" id="UP000887540"/>
    </source>
</evidence>
<dbReference type="InterPro" id="IPR048263">
    <property type="entry name" value="Arb2"/>
</dbReference>
<name>A0A914DXF1_9BILA</name>
<reference evidence="4" key="1">
    <citation type="submission" date="2022-11" db="UniProtKB">
        <authorList>
            <consortium name="WormBaseParasite"/>
        </authorList>
    </citation>
    <scope>IDENTIFICATION</scope>
</reference>
<proteinExistence type="predicted"/>
<dbReference type="PANTHER" id="PTHR21357:SF4">
    <property type="entry name" value="FAM172 FAMILY PROTEIN HOMOLOG CG10038"/>
    <property type="match status" value="1"/>
</dbReference>
<dbReference type="GO" id="GO:0005634">
    <property type="term" value="C:nucleus"/>
    <property type="evidence" value="ECO:0007669"/>
    <property type="project" value="TreeGrafter"/>
</dbReference>
<accession>A0A914DXF1</accession>
<feature type="compositionally biased region" description="Acidic residues" evidence="1">
    <location>
        <begin position="10"/>
        <end position="21"/>
    </location>
</feature>
<feature type="domain" description="Arb2" evidence="2">
    <location>
        <begin position="147"/>
        <end position="282"/>
    </location>
</feature>
<dbReference type="WBParaSite" id="ACRNAN_scaffold4665.g24296.t1">
    <property type="protein sequence ID" value="ACRNAN_scaffold4665.g24296.t1"/>
    <property type="gene ID" value="ACRNAN_scaffold4665.g24296"/>
</dbReference>
<evidence type="ECO:0000259" key="2">
    <source>
        <dbReference type="Pfam" id="PF22749"/>
    </source>
</evidence>
<dbReference type="SUPFAM" id="SSF53474">
    <property type="entry name" value="alpha/beta-Hydrolases"/>
    <property type="match status" value="1"/>
</dbReference>
<dbReference type="Proteomes" id="UP000887540">
    <property type="component" value="Unplaced"/>
</dbReference>
<dbReference type="AlphaFoldDB" id="A0A914DXF1"/>
<dbReference type="InterPro" id="IPR029058">
    <property type="entry name" value="AB_hydrolase_fold"/>
</dbReference>
<evidence type="ECO:0000313" key="4">
    <source>
        <dbReference type="WBParaSite" id="ACRNAN_scaffold4665.g24296.t1"/>
    </source>
</evidence>
<dbReference type="PANTHER" id="PTHR21357">
    <property type="entry name" value="FAM172 FAMILY PROTEIN HOMOLOG CG10038"/>
    <property type="match status" value="1"/>
</dbReference>